<comment type="caution">
    <text evidence="3">The sequence shown here is derived from an EMBL/GenBank/DDBJ whole genome shotgun (WGS) entry which is preliminary data.</text>
</comment>
<dbReference type="PANTHER" id="PTHR11786:SF0">
    <property type="entry name" value="ARYLAMINE N-ACETYLTRANSFERASE 4-RELATED"/>
    <property type="match status" value="1"/>
</dbReference>
<evidence type="ECO:0000256" key="1">
    <source>
        <dbReference type="ARBA" id="ARBA00006547"/>
    </source>
</evidence>
<comment type="similarity">
    <text evidence="1 2">Belongs to the arylamine N-acetyltransferase family.</text>
</comment>
<evidence type="ECO:0000256" key="2">
    <source>
        <dbReference type="RuleBase" id="RU003452"/>
    </source>
</evidence>
<gene>
    <name evidence="3" type="ORF">ACFQDM_03170</name>
</gene>
<sequence>MNLDAYLKRIGYVAPVRADLDTLNGLMDAHVRAVPFENLDIHAERPILNTAEAAYEQIVTRGQGGWCYEMNALFGWVLNEIGFEVTRLSGGVRRAKLGDDALGNHLCLMVTLDRDYLVDVGFGGSQISAIALEHAETLHPPLRMALVPIEDGYWRLHEGGWGSAMSFDFRAEPADEALLARQHDLQISDPNSIFRKTLTAKIRRGRAYHTLRGRMLETNHPGRKETRVIQSVDDMRDVLRDLFGLVEPDLETLWPMMTARHKQLFPHAHR</sequence>
<dbReference type="Proteomes" id="UP001596303">
    <property type="component" value="Unassembled WGS sequence"/>
</dbReference>
<dbReference type="Gene3D" id="2.40.128.150">
    <property type="entry name" value="Cysteine proteinases"/>
    <property type="match status" value="1"/>
</dbReference>
<proteinExistence type="inferred from homology"/>
<evidence type="ECO:0000313" key="3">
    <source>
        <dbReference type="EMBL" id="MFC6197058.1"/>
    </source>
</evidence>
<reference evidence="4" key="1">
    <citation type="journal article" date="2019" name="Int. J. Syst. Evol. Microbiol.">
        <title>The Global Catalogue of Microorganisms (GCM) 10K type strain sequencing project: providing services to taxonomists for standard genome sequencing and annotation.</title>
        <authorList>
            <consortium name="The Broad Institute Genomics Platform"/>
            <consortium name="The Broad Institute Genome Sequencing Center for Infectious Disease"/>
            <person name="Wu L."/>
            <person name="Ma J."/>
        </authorList>
    </citation>
    <scope>NUCLEOTIDE SEQUENCE [LARGE SCALE GENOMIC DNA]</scope>
    <source>
        <strain evidence="4">CGMCC-1.15741</strain>
    </source>
</reference>
<keyword evidence="4" id="KW-1185">Reference proteome</keyword>
<dbReference type="Gene3D" id="3.30.2140.10">
    <property type="entry name" value="Arylamine N-acetyltransferase"/>
    <property type="match status" value="1"/>
</dbReference>
<dbReference type="RefSeq" id="WP_377375340.1">
    <property type="nucleotide sequence ID" value="NZ_JBHSSW010000003.1"/>
</dbReference>
<dbReference type="EMBL" id="JBHSSW010000003">
    <property type="protein sequence ID" value="MFC6197058.1"/>
    <property type="molecule type" value="Genomic_DNA"/>
</dbReference>
<accession>A0ABW1S7A0</accession>
<dbReference type="PRINTS" id="PR01543">
    <property type="entry name" value="ANATRNSFRASE"/>
</dbReference>
<dbReference type="SUPFAM" id="SSF54001">
    <property type="entry name" value="Cysteine proteinases"/>
    <property type="match status" value="1"/>
</dbReference>
<name>A0ABW1S7A0_9PROT</name>
<protein>
    <submittedName>
        <fullName evidence="3">Arylamine N-acetyltransferase</fullName>
    </submittedName>
</protein>
<dbReference type="InterPro" id="IPR038765">
    <property type="entry name" value="Papain-like_cys_pep_sf"/>
</dbReference>
<dbReference type="PANTHER" id="PTHR11786">
    <property type="entry name" value="N-HYDROXYARYLAMINE O-ACETYLTRANSFERASE"/>
    <property type="match status" value="1"/>
</dbReference>
<evidence type="ECO:0000313" key="4">
    <source>
        <dbReference type="Proteomes" id="UP001596303"/>
    </source>
</evidence>
<dbReference type="Pfam" id="PF00797">
    <property type="entry name" value="Acetyltransf_2"/>
    <property type="match status" value="1"/>
</dbReference>
<organism evidence="3 4">
    <name type="scientific">Ponticaulis profundi</name>
    <dbReference type="NCBI Taxonomy" id="2665222"/>
    <lineage>
        <taxon>Bacteria</taxon>
        <taxon>Pseudomonadati</taxon>
        <taxon>Pseudomonadota</taxon>
        <taxon>Alphaproteobacteria</taxon>
        <taxon>Hyphomonadales</taxon>
        <taxon>Hyphomonadaceae</taxon>
        <taxon>Ponticaulis</taxon>
    </lineage>
</organism>
<dbReference type="InterPro" id="IPR001447">
    <property type="entry name" value="Arylamine_N-AcTrfase"/>
</dbReference>